<keyword evidence="2" id="KW-1133">Transmembrane helix</keyword>
<protein>
    <recommendedName>
        <fullName evidence="2">NADH-quinone oxidoreductase subunit J</fullName>
        <ecNumber evidence="2">7.1.1.-</ecNumber>
    </recommendedName>
</protein>
<dbReference type="InterPro" id="IPR042106">
    <property type="entry name" value="Nuo/plastoQ_OxRdtase_6_NuoJ"/>
</dbReference>
<dbReference type="PANTHER" id="PTHR33269:SF17">
    <property type="entry name" value="NADH-UBIQUINONE OXIDOREDUCTASE CHAIN 6"/>
    <property type="match status" value="1"/>
</dbReference>
<gene>
    <name evidence="3" type="ORF">JIN87_27580</name>
</gene>
<comment type="similarity">
    <text evidence="1 2">Belongs to the complex I subunit 6 family.</text>
</comment>
<reference evidence="3" key="1">
    <citation type="submission" date="2021-01" db="EMBL/GenBank/DDBJ databases">
        <title>Modified the classification status of verrucomicrobia.</title>
        <authorList>
            <person name="Feng X."/>
        </authorList>
    </citation>
    <scope>NUCLEOTIDE SEQUENCE</scope>
    <source>
        <strain evidence="3">KCTC 13126</strain>
    </source>
</reference>
<evidence type="ECO:0000256" key="1">
    <source>
        <dbReference type="ARBA" id="ARBA00005698"/>
    </source>
</evidence>
<organism evidence="3 4">
    <name type="scientific">Pelagicoccus mobilis</name>
    <dbReference type="NCBI Taxonomy" id="415221"/>
    <lineage>
        <taxon>Bacteria</taxon>
        <taxon>Pseudomonadati</taxon>
        <taxon>Verrucomicrobiota</taxon>
        <taxon>Opitutia</taxon>
        <taxon>Puniceicoccales</taxon>
        <taxon>Pelagicoccaceae</taxon>
        <taxon>Pelagicoccus</taxon>
    </lineage>
</organism>
<proteinExistence type="inferred from homology"/>
<evidence type="ECO:0000313" key="4">
    <source>
        <dbReference type="Proteomes" id="UP000617628"/>
    </source>
</evidence>
<keyword evidence="2" id="KW-0874">Quinone</keyword>
<dbReference type="GO" id="GO:0048038">
    <property type="term" value="F:quinone binding"/>
    <property type="evidence" value="ECO:0007669"/>
    <property type="project" value="UniProtKB-UniRule"/>
</dbReference>
<keyword evidence="2" id="KW-1003">Cell membrane</keyword>
<comment type="caution">
    <text evidence="3">The sequence shown here is derived from an EMBL/GenBank/DDBJ whole genome shotgun (WGS) entry which is preliminary data.</text>
</comment>
<keyword evidence="2" id="KW-0472">Membrane</keyword>
<evidence type="ECO:0000313" key="3">
    <source>
        <dbReference type="EMBL" id="MBK1880674.1"/>
    </source>
</evidence>
<dbReference type="InterPro" id="IPR001457">
    <property type="entry name" value="NADH_UbQ/plastoQ_OxRdtase_su6"/>
</dbReference>
<comment type="catalytic activity">
    <reaction evidence="2">
        <text>a quinone + NADH + 5 H(+)(in) = a quinol + NAD(+) + 4 H(+)(out)</text>
        <dbReference type="Rhea" id="RHEA:57888"/>
        <dbReference type="ChEBI" id="CHEBI:15378"/>
        <dbReference type="ChEBI" id="CHEBI:24646"/>
        <dbReference type="ChEBI" id="CHEBI:57540"/>
        <dbReference type="ChEBI" id="CHEBI:57945"/>
        <dbReference type="ChEBI" id="CHEBI:132124"/>
    </reaction>
</comment>
<dbReference type="Gene3D" id="1.20.120.1200">
    <property type="entry name" value="NADH-ubiquinone/plastoquinone oxidoreductase chain 6, subunit NuoJ"/>
    <property type="match status" value="1"/>
</dbReference>
<dbReference type="Pfam" id="PF00499">
    <property type="entry name" value="Oxidored_q3"/>
    <property type="match status" value="1"/>
</dbReference>
<accession>A0A934S7B1</accession>
<dbReference type="GO" id="GO:0005886">
    <property type="term" value="C:plasma membrane"/>
    <property type="evidence" value="ECO:0007669"/>
    <property type="project" value="UniProtKB-SubCell"/>
</dbReference>
<feature type="transmembrane region" description="Helical" evidence="2">
    <location>
        <begin position="6"/>
        <end position="23"/>
    </location>
</feature>
<dbReference type="AlphaFoldDB" id="A0A934S7B1"/>
<comment type="function">
    <text evidence="2">NDH-1 shuttles electrons from NADH, via FMN and iron-sulfur (Fe-S) centers, to quinones in the respiratory chain. Couples the redox reaction to proton translocation (for every two electrons transferred, four hydrogen ions are translocated across the cytoplasmic membrane), and thus conserves the redox energy in a proton gradient.</text>
</comment>
<keyword evidence="2" id="KW-0812">Transmembrane</keyword>
<comment type="subcellular location">
    <subcellularLocation>
        <location evidence="2">Cell membrane</location>
        <topology evidence="2">Multi-pass membrane protein</topology>
    </subcellularLocation>
</comment>
<dbReference type="Proteomes" id="UP000617628">
    <property type="component" value="Unassembled WGS sequence"/>
</dbReference>
<sequence>MTDIFFYIFAALTLGSALCVTLAKSPVNAAMFLITTFIGMASLFVLLEAYFLAVIQILVYAGAVVVLFLFIIMLLDVGEEKRVRTKLVTWIASFVGLALLIVGVVGITSSDNIQTQAEALPEAAGATLKNFGYELFTTYQLPMQVTGFLLLIAMIGVIVLSKRVKTD</sequence>
<feature type="transmembrane region" description="Helical" evidence="2">
    <location>
        <begin position="141"/>
        <end position="160"/>
    </location>
</feature>
<keyword evidence="2" id="KW-0520">NAD</keyword>
<feature type="transmembrane region" description="Helical" evidence="2">
    <location>
        <begin position="57"/>
        <end position="75"/>
    </location>
</feature>
<feature type="transmembrane region" description="Helical" evidence="2">
    <location>
        <begin position="30"/>
        <end position="51"/>
    </location>
</feature>
<dbReference type="EC" id="7.1.1.-" evidence="2"/>
<feature type="transmembrane region" description="Helical" evidence="2">
    <location>
        <begin position="87"/>
        <end position="107"/>
    </location>
</feature>
<evidence type="ECO:0000256" key="2">
    <source>
        <dbReference type="RuleBase" id="RU004429"/>
    </source>
</evidence>
<dbReference type="EMBL" id="JAENIL010000117">
    <property type="protein sequence ID" value="MBK1880674.1"/>
    <property type="molecule type" value="Genomic_DNA"/>
</dbReference>
<keyword evidence="4" id="KW-1185">Reference proteome</keyword>
<dbReference type="PANTHER" id="PTHR33269">
    <property type="entry name" value="NADH-UBIQUINONE OXIDOREDUCTASE CHAIN 6"/>
    <property type="match status" value="1"/>
</dbReference>
<dbReference type="GO" id="GO:0008137">
    <property type="term" value="F:NADH dehydrogenase (ubiquinone) activity"/>
    <property type="evidence" value="ECO:0007669"/>
    <property type="project" value="UniProtKB-UniRule"/>
</dbReference>
<name>A0A934S7B1_9BACT</name>